<comment type="caution">
    <text evidence="1">The sequence shown here is derived from an EMBL/GenBank/DDBJ whole genome shotgun (WGS) entry which is preliminary data.</text>
</comment>
<gene>
    <name evidence="1" type="ORF">NIES2119_31160</name>
</gene>
<dbReference type="AlphaFoldDB" id="A0A1U7I2K4"/>
<proteinExistence type="predicted"/>
<evidence type="ECO:0000313" key="1">
    <source>
        <dbReference type="EMBL" id="OKH30306.1"/>
    </source>
</evidence>
<protein>
    <submittedName>
        <fullName evidence="1">Uncharacterized protein</fullName>
    </submittedName>
</protein>
<name>A0A1U7I2K4_9CYAN</name>
<reference evidence="1 2" key="1">
    <citation type="submission" date="2016-11" db="EMBL/GenBank/DDBJ databases">
        <title>Draft Genome Sequences of Nine Cyanobacterial Strains from Diverse Habitats.</title>
        <authorList>
            <person name="Zhu T."/>
            <person name="Hou S."/>
            <person name="Lu X."/>
            <person name="Hess W.R."/>
        </authorList>
    </citation>
    <scope>NUCLEOTIDE SEQUENCE [LARGE SCALE GENOMIC DNA]</scope>
    <source>
        <strain evidence="1 2">IAM M-71</strain>
    </source>
</reference>
<organism evidence="1 2">
    <name type="scientific">[Phormidium ambiguum] IAM M-71</name>
    <dbReference type="NCBI Taxonomy" id="454136"/>
    <lineage>
        <taxon>Bacteria</taxon>
        <taxon>Bacillati</taxon>
        <taxon>Cyanobacteriota</taxon>
        <taxon>Cyanophyceae</taxon>
        <taxon>Oscillatoriophycideae</taxon>
        <taxon>Aerosakkonematales</taxon>
        <taxon>Aerosakkonemataceae</taxon>
        <taxon>Floridanema</taxon>
    </lineage>
</organism>
<dbReference type="EMBL" id="MRCE01000067">
    <property type="protein sequence ID" value="OKH30306.1"/>
    <property type="molecule type" value="Genomic_DNA"/>
</dbReference>
<evidence type="ECO:0000313" key="2">
    <source>
        <dbReference type="Proteomes" id="UP000185860"/>
    </source>
</evidence>
<sequence length="190" mass="20799">MLHIFIFVPAFLSADLPISPSINLVQINSECIQKNCSASALTMGIQPKKISMAISNDGFTPNHLLQQMYGTKDVDIELGDEELELIAGASKVVKSYNSDVIVDGRRIISLNTVLQYENDHNKLIQVIKQQFSAAGIPISDLAAGVLSDQLRHQAPRVGKRQHRGFILNPSNGRLCFLDTPGCSPNFILQG</sequence>
<accession>A0A1U7I2K4</accession>
<dbReference type="Proteomes" id="UP000185860">
    <property type="component" value="Unassembled WGS sequence"/>
</dbReference>